<accession>A0A0D0VCR3</accession>
<dbReference type="EMBL" id="KN847989">
    <property type="protein sequence ID" value="KIR45321.1"/>
    <property type="molecule type" value="Genomic_DNA"/>
</dbReference>
<dbReference type="OrthoDB" id="10599265at2759"/>
<organism evidence="2">
    <name type="scientific">Cryptococcus bacillisporus CA1280</name>
    <dbReference type="NCBI Taxonomy" id="1296109"/>
    <lineage>
        <taxon>Eukaryota</taxon>
        <taxon>Fungi</taxon>
        <taxon>Dikarya</taxon>
        <taxon>Basidiomycota</taxon>
        <taxon>Agaricomycotina</taxon>
        <taxon>Tremellomycetes</taxon>
        <taxon>Tremellales</taxon>
        <taxon>Cryptococcaceae</taxon>
        <taxon>Cryptococcus</taxon>
        <taxon>Cryptococcus gattii species complex</taxon>
    </lineage>
</organism>
<name>A0A0D0VCR3_CRYGA</name>
<dbReference type="HOGENOM" id="CLU_3299345_0_0_1"/>
<proteinExistence type="predicted"/>
<feature type="compositionally biased region" description="Polar residues" evidence="1">
    <location>
        <begin position="23"/>
        <end position="40"/>
    </location>
</feature>
<gene>
    <name evidence="2" type="ORF">I312_05361</name>
</gene>
<protein>
    <submittedName>
        <fullName evidence="2">Uncharacterized protein</fullName>
    </submittedName>
</protein>
<reference evidence="2" key="1">
    <citation type="submission" date="2015-01" db="EMBL/GenBank/DDBJ databases">
        <title>The Genome Sequence of Cryptococcus gattii CA1280.</title>
        <authorList>
            <consortium name="The Broad Institute Genomics Platform"/>
            <person name="Cuomo C."/>
            <person name="Litvintseva A."/>
            <person name="Chen Y."/>
            <person name="Heitman J."/>
            <person name="Sun S."/>
            <person name="Springer D."/>
            <person name="Dromer F."/>
            <person name="Young S."/>
            <person name="Zeng Q."/>
            <person name="Gargeya S."/>
            <person name="Abouelleil A."/>
            <person name="Alvarado L."/>
            <person name="Chapman S.B."/>
            <person name="Gainer-Dewar J."/>
            <person name="Goldberg J."/>
            <person name="Griggs A."/>
            <person name="Gujja S."/>
            <person name="Hansen M."/>
            <person name="Howarth C."/>
            <person name="Imamovic A."/>
            <person name="Larimer J."/>
            <person name="Murphy C."/>
            <person name="Naylor J."/>
            <person name="Pearson M."/>
            <person name="Priest M."/>
            <person name="Roberts A."/>
            <person name="Saif S."/>
            <person name="Shea T."/>
            <person name="Sykes S."/>
            <person name="Wortman J."/>
            <person name="Nusbaum C."/>
            <person name="Birren B."/>
        </authorList>
    </citation>
    <scope>NUCLEOTIDE SEQUENCE [LARGE SCALE GENOMIC DNA]</scope>
    <source>
        <strain evidence="2">CA1280</strain>
    </source>
</reference>
<sequence>MEETVQFAELGKGIGKEMDIENGTKQGNEGNDASNNPEVG</sequence>
<dbReference type="AlphaFoldDB" id="A0A0D0VCR3"/>
<feature type="region of interest" description="Disordered" evidence="1">
    <location>
        <begin position="1"/>
        <end position="40"/>
    </location>
</feature>
<evidence type="ECO:0000313" key="2">
    <source>
        <dbReference type="EMBL" id="KIR45321.1"/>
    </source>
</evidence>
<evidence type="ECO:0000256" key="1">
    <source>
        <dbReference type="SAM" id="MobiDB-lite"/>
    </source>
</evidence>